<reference evidence="2" key="1">
    <citation type="journal article" date="2020" name="Nature">
        <title>Giant virus diversity and host interactions through global metagenomics.</title>
        <authorList>
            <person name="Schulz F."/>
            <person name="Roux S."/>
            <person name="Paez-Espino D."/>
            <person name="Jungbluth S."/>
            <person name="Walsh D.A."/>
            <person name="Denef V.J."/>
            <person name="McMahon K.D."/>
            <person name="Konstantinidis K.T."/>
            <person name="Eloe-Fadrosh E.A."/>
            <person name="Kyrpides N.C."/>
            <person name="Woyke T."/>
        </authorList>
    </citation>
    <scope>NUCLEOTIDE SEQUENCE</scope>
    <source>
        <strain evidence="2">GVMAG-S-ERX555997-44</strain>
    </source>
</reference>
<organism evidence="2">
    <name type="scientific">viral metagenome</name>
    <dbReference type="NCBI Taxonomy" id="1070528"/>
    <lineage>
        <taxon>unclassified sequences</taxon>
        <taxon>metagenomes</taxon>
        <taxon>organismal metagenomes</taxon>
    </lineage>
</organism>
<evidence type="ECO:0008006" key="3">
    <source>
        <dbReference type="Google" id="ProtNLM"/>
    </source>
</evidence>
<evidence type="ECO:0000313" key="2">
    <source>
        <dbReference type="EMBL" id="QHT37398.1"/>
    </source>
</evidence>
<keyword evidence="1" id="KW-0812">Transmembrane</keyword>
<keyword evidence="1" id="KW-0472">Membrane</keyword>
<sequence>MDQFKKTVLMIALTIFLGMLLIMALIIKNSYKNQIFPPEVAQCPDYWEPIQGSKKCKATANNKGTYSQGALSKELEYDTPTGRIENCNWARDNKVNWDGITNQNLC</sequence>
<proteinExistence type="predicted"/>
<name>A0A6C0F6V0_9ZZZZ</name>
<dbReference type="AlphaFoldDB" id="A0A6C0F6V0"/>
<evidence type="ECO:0000256" key="1">
    <source>
        <dbReference type="SAM" id="Phobius"/>
    </source>
</evidence>
<protein>
    <recommendedName>
        <fullName evidence="3">CPW-WPC domain-containing protein</fullName>
    </recommendedName>
</protein>
<feature type="transmembrane region" description="Helical" evidence="1">
    <location>
        <begin position="7"/>
        <end position="27"/>
    </location>
</feature>
<accession>A0A6C0F6V0</accession>
<keyword evidence="1" id="KW-1133">Transmembrane helix</keyword>
<dbReference type="EMBL" id="MN738796">
    <property type="protein sequence ID" value="QHT37398.1"/>
    <property type="molecule type" value="Genomic_DNA"/>
</dbReference>